<proteinExistence type="predicted"/>
<organism evidence="1">
    <name type="scientific">uncultured Caudovirales phage</name>
    <dbReference type="NCBI Taxonomy" id="2100421"/>
    <lineage>
        <taxon>Viruses</taxon>
        <taxon>Duplodnaviria</taxon>
        <taxon>Heunggongvirae</taxon>
        <taxon>Uroviricota</taxon>
        <taxon>Caudoviricetes</taxon>
        <taxon>Peduoviridae</taxon>
        <taxon>Maltschvirus</taxon>
        <taxon>Maltschvirus maltsch</taxon>
    </lineage>
</organism>
<reference evidence="1" key="1">
    <citation type="submission" date="2020-04" db="EMBL/GenBank/DDBJ databases">
        <authorList>
            <person name="Chiriac C."/>
            <person name="Salcher M."/>
            <person name="Ghai R."/>
            <person name="Kavagutti S V."/>
        </authorList>
    </citation>
    <scope>NUCLEOTIDE SEQUENCE</scope>
</reference>
<sequence>MSGSTGAPRVQSREHFKQFLASYEKVIRKFPGFVSITPSGSYNSNLAKNDFGDIDLITHIDSTKDKATVKKELVAFFEKMSNSIIVPFTSEKHAGRKTYNAGELVTVRYHDRLLGYSAQIDNIIALNKVEASFKQLFLDLPAERQGLILGLMKVSLLETKPSVLFKKVGISVPLKLKEDEEYEFNLSSVEIQLRKVKYVPGTFKQESRVVVWKSNDFADLKTILYQFDLEKPFDKLIEQIRTKLKNPRSSARMQGVFTSMISVKSGEVGTQKGADKTAAINKVRSIFGESKLMSFSEYCKWI</sequence>
<gene>
    <name evidence="1" type="ORF">UFOVP58_67</name>
</gene>
<evidence type="ECO:0000313" key="1">
    <source>
        <dbReference type="EMBL" id="CAB4125129.1"/>
    </source>
</evidence>
<dbReference type="EMBL" id="LR796186">
    <property type="protein sequence ID" value="CAB4125129.1"/>
    <property type="molecule type" value="Genomic_DNA"/>
</dbReference>
<accession>A0A6J5KYU8</accession>
<name>A0A6J5KYU8_9CAUD</name>
<protein>
    <submittedName>
        <fullName evidence="1">Uncharacterized protein</fullName>
    </submittedName>
</protein>